<feature type="transmembrane region" description="Helical" evidence="6">
    <location>
        <begin position="263"/>
        <end position="282"/>
    </location>
</feature>
<feature type="transmembrane region" description="Helical" evidence="6">
    <location>
        <begin position="236"/>
        <end position="256"/>
    </location>
</feature>
<protein>
    <submittedName>
        <fullName evidence="8">Surfeit locus protein 4</fullName>
    </submittedName>
</protein>
<comment type="similarity">
    <text evidence="2">Belongs to the SURF4 family.</text>
</comment>
<evidence type="ECO:0000256" key="4">
    <source>
        <dbReference type="ARBA" id="ARBA00022989"/>
    </source>
</evidence>
<feature type="transmembrane region" description="Helical" evidence="6">
    <location>
        <begin position="174"/>
        <end position="192"/>
    </location>
</feature>
<feature type="transmembrane region" description="Helical" evidence="6">
    <location>
        <begin position="149"/>
        <end position="168"/>
    </location>
</feature>
<evidence type="ECO:0000256" key="5">
    <source>
        <dbReference type="ARBA" id="ARBA00023136"/>
    </source>
</evidence>
<accession>A0A1I8ANS1</accession>
<dbReference type="Proteomes" id="UP000095287">
    <property type="component" value="Unplaced"/>
</dbReference>
<keyword evidence="7" id="KW-1185">Reference proteome</keyword>
<dbReference type="InterPro" id="IPR002995">
    <property type="entry name" value="Surf4"/>
</dbReference>
<evidence type="ECO:0000256" key="6">
    <source>
        <dbReference type="SAM" id="Phobius"/>
    </source>
</evidence>
<evidence type="ECO:0000256" key="3">
    <source>
        <dbReference type="ARBA" id="ARBA00022692"/>
    </source>
</evidence>
<proteinExistence type="inferred from homology"/>
<comment type="subcellular location">
    <subcellularLocation>
        <location evidence="1">Membrane</location>
        <topology evidence="1">Multi-pass membrane protein</topology>
    </subcellularLocation>
</comment>
<reference evidence="8" key="1">
    <citation type="submission" date="2016-11" db="UniProtKB">
        <authorList>
            <consortium name="WormBaseParasite"/>
        </authorList>
    </citation>
    <scope>IDENTIFICATION</scope>
</reference>
<keyword evidence="5 6" id="KW-0472">Membrane</keyword>
<evidence type="ECO:0000313" key="8">
    <source>
        <dbReference type="WBParaSite" id="L893_g7674.t1"/>
    </source>
</evidence>
<feature type="transmembrane region" description="Helical" evidence="6">
    <location>
        <begin position="294"/>
        <end position="315"/>
    </location>
</feature>
<dbReference type="WBParaSite" id="L893_g7674.t1">
    <property type="protein sequence ID" value="L893_g7674.t1"/>
    <property type="gene ID" value="L893_g7674"/>
</dbReference>
<feature type="transmembrane region" description="Helical" evidence="6">
    <location>
        <begin position="119"/>
        <end position="142"/>
    </location>
</feature>
<dbReference type="GO" id="GO:0016020">
    <property type="term" value="C:membrane"/>
    <property type="evidence" value="ECO:0007669"/>
    <property type="project" value="UniProtKB-SubCell"/>
</dbReference>
<evidence type="ECO:0000256" key="1">
    <source>
        <dbReference type="ARBA" id="ARBA00004141"/>
    </source>
</evidence>
<keyword evidence="3 6" id="KW-0812">Transmembrane</keyword>
<keyword evidence="4 6" id="KW-1133">Transmembrane helix</keyword>
<dbReference type="AlphaFoldDB" id="A0A1I8ANS1"/>
<evidence type="ECO:0000256" key="2">
    <source>
        <dbReference type="ARBA" id="ARBA00006945"/>
    </source>
</evidence>
<organism evidence="7 8">
    <name type="scientific">Steinernema glaseri</name>
    <dbReference type="NCBI Taxonomy" id="37863"/>
    <lineage>
        <taxon>Eukaryota</taxon>
        <taxon>Metazoa</taxon>
        <taxon>Ecdysozoa</taxon>
        <taxon>Nematoda</taxon>
        <taxon>Chromadorea</taxon>
        <taxon>Rhabditida</taxon>
        <taxon>Tylenchina</taxon>
        <taxon>Panagrolaimomorpha</taxon>
        <taxon>Strongyloidoidea</taxon>
        <taxon>Steinernematidae</taxon>
        <taxon>Steinernema</taxon>
    </lineage>
</organism>
<dbReference type="Pfam" id="PF02077">
    <property type="entry name" value="SURF4"/>
    <property type="match status" value="1"/>
</dbReference>
<name>A0A1I8ANS1_9BILA</name>
<sequence length="326" mass="37286">MSRRRGLDCTDLSVQSSRLHVIVSSRFGGVSCLDSPPLLHLHTDKCPETAMEQFRTTDSQRAFLRKAEDFADDVLRNTRHALPHIARICLLSTFIEDGWRMWLQWNDQREFIEESWSCGWFLATLFVAYNFFGQILPVLMVLLRKHVPVACALLLGVVIAQTFAYHIITDMTFLIRNFAVCGALFLLFSETLEEKHSLLAGVPQIDDSNKQKSWAMLVGRSFLVLMLLSMMDFQSLFSLIVITIGTILMVLVAVGYKTKLSALCLTTFLFIQNFYLNAWFLLPSDYYARDFYKYDFFQTLSVCGGLLLIVAYGPGGVSVDDYKKRW</sequence>
<evidence type="ECO:0000313" key="7">
    <source>
        <dbReference type="Proteomes" id="UP000095287"/>
    </source>
</evidence>